<evidence type="ECO:0000256" key="4">
    <source>
        <dbReference type="ARBA" id="ARBA00023136"/>
    </source>
</evidence>
<evidence type="ECO:0000256" key="2">
    <source>
        <dbReference type="ARBA" id="ARBA00022692"/>
    </source>
</evidence>
<sequence length="342" mass="35868">MSNNAVFDFIQKIYDAMTAGMATLVAKDYPLLAAKVMPIALVAAMIWVAVKVIRVHSGRDPADIWPLLRMVLTILVVFSGLNWGGLGGKVFYAFSELRDDTVRAFMGGKTTLQYVQTVCGKVGVLADSMMNQSAWNLGIVLLGVILTLLDCLLALAVLVLNVASVMGLGITAVLGPLFFPLLFWSATRGYAMNWFSAMFKFALVGILLGVTVVFSFQVAVNLMDSTVVPSFAQHTADAMAAIVMVGFLILFVWLGVKPLASALASSGAAAGGVAEMAAGFAVSQMLQKFLAPVKPDPPKPDPPPAPANGPGGSPNSSTNSGAMEAMQHAPSGAGQPGEGSRW</sequence>
<dbReference type="GO" id="GO:0030255">
    <property type="term" value="P:protein secretion by the type IV secretion system"/>
    <property type="evidence" value="ECO:0007669"/>
    <property type="project" value="InterPro"/>
</dbReference>
<proteinExistence type="predicted"/>
<evidence type="ECO:0000313" key="8">
    <source>
        <dbReference type="Proteomes" id="UP000298656"/>
    </source>
</evidence>
<comment type="subcellular location">
    <subcellularLocation>
        <location evidence="1">Membrane</location>
        <topology evidence="1">Multi-pass membrane protein</topology>
    </subcellularLocation>
</comment>
<accession>A0A4P8J0E2</accession>
<reference evidence="7 8" key="1">
    <citation type="submission" date="2019-05" db="EMBL/GenBank/DDBJ databases">
        <title>Burkholderia sp. DHOD12, isolated from subtropical forest soil.</title>
        <authorList>
            <person name="Gao Z.-H."/>
            <person name="Qiu L.-H."/>
        </authorList>
    </citation>
    <scope>NUCLEOTIDE SEQUENCE [LARGE SCALE GENOMIC DNA]</scope>
    <source>
        <strain evidence="7 8">DHOD12</strain>
    </source>
</reference>
<name>A0A4P8J0E2_9BURK</name>
<dbReference type="KEGG" id="tvl:FAZ95_39015"/>
<evidence type="ECO:0000256" key="3">
    <source>
        <dbReference type="ARBA" id="ARBA00022989"/>
    </source>
</evidence>
<evidence type="ECO:0000313" key="7">
    <source>
        <dbReference type="EMBL" id="QCP55122.1"/>
    </source>
</evidence>
<keyword evidence="3 6" id="KW-1133">Transmembrane helix</keyword>
<gene>
    <name evidence="7" type="ORF">FAZ95_39015</name>
</gene>
<dbReference type="RefSeq" id="WP_137337879.1">
    <property type="nucleotide sequence ID" value="NZ_CP040079.1"/>
</dbReference>
<dbReference type="Proteomes" id="UP000298656">
    <property type="component" value="Chromosome 3"/>
</dbReference>
<feature type="transmembrane region" description="Helical" evidence="6">
    <location>
        <begin position="137"/>
        <end position="159"/>
    </location>
</feature>
<feature type="transmembrane region" description="Helical" evidence="6">
    <location>
        <begin position="70"/>
        <end position="94"/>
    </location>
</feature>
<feature type="transmembrane region" description="Helical" evidence="6">
    <location>
        <begin position="31"/>
        <end position="50"/>
    </location>
</feature>
<dbReference type="Pfam" id="PF04610">
    <property type="entry name" value="TrbL"/>
    <property type="match status" value="1"/>
</dbReference>
<dbReference type="EMBL" id="CP040079">
    <property type="protein sequence ID" value="QCP55122.1"/>
    <property type="molecule type" value="Genomic_DNA"/>
</dbReference>
<evidence type="ECO:0000256" key="5">
    <source>
        <dbReference type="SAM" id="MobiDB-lite"/>
    </source>
</evidence>
<feature type="transmembrane region" description="Helical" evidence="6">
    <location>
        <begin position="197"/>
        <end position="218"/>
    </location>
</feature>
<keyword evidence="4 6" id="KW-0472">Membrane</keyword>
<keyword evidence="2 6" id="KW-0812">Transmembrane</keyword>
<organism evidence="7 8">
    <name type="scientific">Trinickia violacea</name>
    <dbReference type="NCBI Taxonomy" id="2571746"/>
    <lineage>
        <taxon>Bacteria</taxon>
        <taxon>Pseudomonadati</taxon>
        <taxon>Pseudomonadota</taxon>
        <taxon>Betaproteobacteria</taxon>
        <taxon>Burkholderiales</taxon>
        <taxon>Burkholderiaceae</taxon>
        <taxon>Trinickia</taxon>
    </lineage>
</organism>
<dbReference type="InterPro" id="IPR007688">
    <property type="entry name" value="Conjugal_tfr_TrbL/VirB6"/>
</dbReference>
<dbReference type="GO" id="GO:0016020">
    <property type="term" value="C:membrane"/>
    <property type="evidence" value="ECO:0007669"/>
    <property type="project" value="UniProtKB-SubCell"/>
</dbReference>
<feature type="compositionally biased region" description="Low complexity" evidence="5">
    <location>
        <begin position="313"/>
        <end position="322"/>
    </location>
</feature>
<feature type="region of interest" description="Disordered" evidence="5">
    <location>
        <begin position="291"/>
        <end position="342"/>
    </location>
</feature>
<feature type="transmembrane region" description="Helical" evidence="6">
    <location>
        <begin position="165"/>
        <end position="185"/>
    </location>
</feature>
<dbReference type="AlphaFoldDB" id="A0A4P8J0E2"/>
<dbReference type="OrthoDB" id="6956705at2"/>
<protein>
    <submittedName>
        <fullName evidence="7">Type IV secretion system protein</fullName>
    </submittedName>
</protein>
<evidence type="ECO:0000256" key="1">
    <source>
        <dbReference type="ARBA" id="ARBA00004141"/>
    </source>
</evidence>
<keyword evidence="8" id="KW-1185">Reference proteome</keyword>
<feature type="transmembrane region" description="Helical" evidence="6">
    <location>
        <begin position="238"/>
        <end position="256"/>
    </location>
</feature>
<evidence type="ECO:0000256" key="6">
    <source>
        <dbReference type="SAM" id="Phobius"/>
    </source>
</evidence>